<name>A0A934QUB1_9PSEU</name>
<evidence type="ECO:0000313" key="2">
    <source>
        <dbReference type="EMBL" id="MBK1786422.1"/>
    </source>
</evidence>
<organism evidence="2 3">
    <name type="scientific">Prauserella cavernicola</name>
    <dbReference type="NCBI Taxonomy" id="2800127"/>
    <lineage>
        <taxon>Bacteria</taxon>
        <taxon>Bacillati</taxon>
        <taxon>Actinomycetota</taxon>
        <taxon>Actinomycetes</taxon>
        <taxon>Pseudonocardiales</taxon>
        <taxon>Pseudonocardiaceae</taxon>
        <taxon>Prauserella</taxon>
    </lineage>
</organism>
<feature type="region of interest" description="Disordered" evidence="1">
    <location>
        <begin position="1"/>
        <end position="24"/>
    </location>
</feature>
<gene>
    <name evidence="2" type="ORF">JHE00_19000</name>
</gene>
<protein>
    <submittedName>
        <fullName evidence="2">Uncharacterized protein</fullName>
    </submittedName>
</protein>
<evidence type="ECO:0000313" key="3">
    <source>
        <dbReference type="Proteomes" id="UP000635245"/>
    </source>
</evidence>
<proteinExistence type="predicted"/>
<feature type="compositionally biased region" description="Basic residues" evidence="1">
    <location>
        <begin position="1"/>
        <end position="10"/>
    </location>
</feature>
<reference evidence="2" key="1">
    <citation type="submission" date="2020-12" db="EMBL/GenBank/DDBJ databases">
        <title>Prauserella sp. ASG 168, a novel actinomycete isolated from cave rock.</title>
        <authorList>
            <person name="Suriyachadkun C."/>
        </authorList>
    </citation>
    <scope>NUCLEOTIDE SEQUENCE</scope>
    <source>
        <strain evidence="2">ASG 168</strain>
    </source>
</reference>
<dbReference type="Proteomes" id="UP000635245">
    <property type="component" value="Unassembled WGS sequence"/>
</dbReference>
<keyword evidence="3" id="KW-1185">Reference proteome</keyword>
<comment type="caution">
    <text evidence="2">The sequence shown here is derived from an EMBL/GenBank/DDBJ whole genome shotgun (WGS) entry which is preliminary data.</text>
</comment>
<evidence type="ECO:0000256" key="1">
    <source>
        <dbReference type="SAM" id="MobiDB-lite"/>
    </source>
</evidence>
<sequence>MGSAKTRGRLPGRPAHQPESRRVRPPWLRPRALAGVVAGVLLAVAAVLVLPSAFGDSGPDQDRVAELQEQERQRDTELTRDLVTKAEQSRAGVTTVLEGLEQATESGSATADDVARWREAVREAAEPWAERPSGGTEVNLARSGFAGAVTVADRAVETFAASQEASGELAERLRALAGELHHDAVSAWSVAATQLDVAGVAAGLGHVHVFLAGTDPHGHGG</sequence>
<dbReference type="EMBL" id="JAENJH010000004">
    <property type="protein sequence ID" value="MBK1786422.1"/>
    <property type="molecule type" value="Genomic_DNA"/>
</dbReference>
<dbReference type="AlphaFoldDB" id="A0A934QUB1"/>
<dbReference type="RefSeq" id="WP_200319851.1">
    <property type="nucleotide sequence ID" value="NZ_JAENJH010000004.1"/>
</dbReference>
<accession>A0A934QUB1</accession>